<dbReference type="Gene3D" id="2.60.40.1660">
    <property type="entry name" value="Na, k-atpase alpha subunit"/>
    <property type="match status" value="1"/>
</dbReference>
<dbReference type="AlphaFoldDB" id="D3PIY9"/>
<evidence type="ECO:0000256" key="5">
    <source>
        <dbReference type="ARBA" id="ARBA00022989"/>
    </source>
</evidence>
<dbReference type="OrthoDB" id="5912413at2759"/>
<comment type="subcellular location">
    <subcellularLocation>
        <location evidence="1">Membrane</location>
        <topology evidence="1">Single-pass type II membrane protein</topology>
    </subcellularLocation>
</comment>
<dbReference type="GO" id="GO:0006883">
    <property type="term" value="P:intracellular sodium ion homeostasis"/>
    <property type="evidence" value="ECO:0007669"/>
    <property type="project" value="TreeGrafter"/>
</dbReference>
<evidence type="ECO:0000256" key="1">
    <source>
        <dbReference type="ARBA" id="ARBA00004606"/>
    </source>
</evidence>
<dbReference type="GO" id="GO:0036376">
    <property type="term" value="P:sodium ion export across plasma membrane"/>
    <property type="evidence" value="ECO:0007669"/>
    <property type="project" value="TreeGrafter"/>
</dbReference>
<comment type="similarity">
    <text evidence="2">Belongs to the X(+)/potassium ATPases subunit beta family.</text>
</comment>
<dbReference type="GO" id="GO:0001671">
    <property type="term" value="F:ATPase activator activity"/>
    <property type="evidence" value="ECO:0007669"/>
    <property type="project" value="TreeGrafter"/>
</dbReference>
<dbReference type="GO" id="GO:0005890">
    <property type="term" value="C:sodium:potassium-exchanging ATPase complex"/>
    <property type="evidence" value="ECO:0007669"/>
    <property type="project" value="InterPro"/>
</dbReference>
<keyword evidence="6 7" id="KW-0472">Membrane</keyword>
<keyword evidence="3 7" id="KW-0812">Transmembrane</keyword>
<dbReference type="Pfam" id="PF00287">
    <property type="entry name" value="Na_K-ATPase"/>
    <property type="match status" value="1"/>
</dbReference>
<evidence type="ECO:0000256" key="2">
    <source>
        <dbReference type="ARBA" id="ARBA00005876"/>
    </source>
</evidence>
<evidence type="ECO:0000256" key="3">
    <source>
        <dbReference type="ARBA" id="ARBA00022692"/>
    </source>
</evidence>
<dbReference type="GO" id="GO:1990573">
    <property type="term" value="P:potassium ion import across plasma membrane"/>
    <property type="evidence" value="ECO:0007669"/>
    <property type="project" value="TreeGrafter"/>
</dbReference>
<sequence length="335" mass="38700">MEEKLQFAEEDRLSVSYKNSFKTYLYNPYNRDILGRSLLSWAKVLLYSFLFSIFTTFIFTISLWTFYQTLDSHTPKLQLNSSFIGSNPGLGFRPLLKDTNPYSSLIHFIHGGSGTWGDLTENLIDFLKQYDPGHWANAGTSQTKCHWTSGPRSKQDACEFNKEWLSNIGADIKCIEEENFGFSFGKPCILIKLNKIYGWNPEPFYNFTEVEEHPTMPKLLKMHIMDTWRTECAGKGEEIENKCPELNMVWLHCDGETAADKEHIGPLAYTPYRGFPAYYFPFYNQIGYLQPVVMVQLLAPSPGVFMNIECTPWAKGMVHDRVTKRGMVHFEFLMD</sequence>
<dbReference type="PANTHER" id="PTHR11523">
    <property type="entry name" value="SODIUM/POTASSIUM-DEPENDENT ATPASE BETA SUBUNIT"/>
    <property type="match status" value="1"/>
</dbReference>
<keyword evidence="5 7" id="KW-1133">Transmembrane helix</keyword>
<feature type="transmembrane region" description="Helical" evidence="7">
    <location>
        <begin position="44"/>
        <end position="67"/>
    </location>
</feature>
<dbReference type="InterPro" id="IPR038702">
    <property type="entry name" value="Na/K_ATPase_sub_beta_sf"/>
</dbReference>
<proteinExistence type="evidence at transcript level"/>
<dbReference type="EMBL" id="BT121595">
    <property type="protein sequence ID" value="ADD38525.1"/>
    <property type="molecule type" value="mRNA"/>
</dbReference>
<keyword evidence="4" id="KW-0735">Signal-anchor</keyword>
<accession>D3PIY9</accession>
<evidence type="ECO:0000256" key="7">
    <source>
        <dbReference type="SAM" id="Phobius"/>
    </source>
</evidence>
<evidence type="ECO:0000313" key="8">
    <source>
        <dbReference type="EMBL" id="ADD38525.1"/>
    </source>
</evidence>
<dbReference type="InterPro" id="IPR000402">
    <property type="entry name" value="Na/K_ATPase_sub_beta"/>
</dbReference>
<organism evidence="8">
    <name type="scientific">Lepeophtheirus salmonis</name>
    <name type="common">Salmon louse</name>
    <name type="synonym">Caligus salmonis</name>
    <dbReference type="NCBI Taxonomy" id="72036"/>
    <lineage>
        <taxon>Eukaryota</taxon>
        <taxon>Metazoa</taxon>
        <taxon>Ecdysozoa</taxon>
        <taxon>Arthropoda</taxon>
        <taxon>Crustacea</taxon>
        <taxon>Multicrustacea</taxon>
        <taxon>Hexanauplia</taxon>
        <taxon>Copepoda</taxon>
        <taxon>Siphonostomatoida</taxon>
        <taxon>Caligidae</taxon>
        <taxon>Lepeophtheirus</taxon>
    </lineage>
</organism>
<dbReference type="GO" id="GO:0030007">
    <property type="term" value="P:intracellular potassium ion homeostasis"/>
    <property type="evidence" value="ECO:0007669"/>
    <property type="project" value="TreeGrafter"/>
</dbReference>
<evidence type="ECO:0000256" key="6">
    <source>
        <dbReference type="ARBA" id="ARBA00023136"/>
    </source>
</evidence>
<evidence type="ECO:0000256" key="4">
    <source>
        <dbReference type="ARBA" id="ARBA00022968"/>
    </source>
</evidence>
<name>D3PIY9_LEPSM</name>
<dbReference type="PANTHER" id="PTHR11523:SF28">
    <property type="entry name" value="NA_K-ATPASE BETA SUBUNIT ISOFORM 4-RELATED"/>
    <property type="match status" value="1"/>
</dbReference>
<reference evidence="8" key="1">
    <citation type="submission" date="2010-03" db="EMBL/GenBank/DDBJ databases">
        <title>Atlantic Lepeophtheirus salmonis ESTs and full-length cDNAs.</title>
        <authorList>
            <person name="Yasuike M."/>
            <person name="von Schalburg K."/>
            <person name="Cooper G."/>
            <person name="Leong J."/>
            <person name="Nilsen F."/>
            <person name="Jones S.R.M."/>
            <person name="Koop B.F."/>
        </authorList>
    </citation>
    <scope>NUCLEOTIDE SEQUENCE</scope>
    <source>
        <strain evidence="8">Atlantic form</strain>
        <tissue evidence="8">Mixed tissue</tissue>
    </source>
</reference>
<protein>
    <submittedName>
        <fullName evidence="8">Sodium/potassium-transporting ATPase subunit beta</fullName>
    </submittedName>
</protein>
<gene>
    <name evidence="8" type="primary">AT1B1</name>
</gene>